<organism evidence="2 3">
    <name type="scientific">Massilicoli timonensis</name>
    <dbReference type="NCBI Taxonomy" id="2015901"/>
    <lineage>
        <taxon>Bacteria</taxon>
        <taxon>Bacillati</taxon>
        <taxon>Bacillota</taxon>
        <taxon>Erysipelotrichia</taxon>
        <taxon>Erysipelotrichales</taxon>
        <taxon>Erysipelotrichaceae</taxon>
        <taxon>Massilicoli</taxon>
    </lineage>
</organism>
<gene>
    <name evidence="2" type="ORF">NE663_05145</name>
</gene>
<feature type="transmembrane region" description="Helical" evidence="1">
    <location>
        <begin position="127"/>
        <end position="146"/>
    </location>
</feature>
<keyword evidence="3" id="KW-1185">Reference proteome</keyword>
<accession>A0ABT1SK88</accession>
<evidence type="ECO:0000256" key="1">
    <source>
        <dbReference type="SAM" id="Phobius"/>
    </source>
</evidence>
<keyword evidence="1" id="KW-1133">Transmembrane helix</keyword>
<protein>
    <submittedName>
        <fullName evidence="2">Uncharacterized protein</fullName>
    </submittedName>
</protein>
<evidence type="ECO:0000313" key="2">
    <source>
        <dbReference type="EMBL" id="MCQ5121646.1"/>
    </source>
</evidence>
<dbReference type="EMBL" id="JANGCH010000005">
    <property type="protein sequence ID" value="MCQ5121646.1"/>
    <property type="molecule type" value="Genomic_DNA"/>
</dbReference>
<dbReference type="Proteomes" id="UP001524435">
    <property type="component" value="Unassembled WGS sequence"/>
</dbReference>
<keyword evidence="1" id="KW-0812">Transmembrane</keyword>
<comment type="caution">
    <text evidence="2">The sequence shown here is derived from an EMBL/GenBank/DDBJ whole genome shotgun (WGS) entry which is preliminary data.</text>
</comment>
<sequence length="196" mass="22989">MNGFQDKVKEAMQNKTVVPLEAYPQTIKRSVYFRILLDGNAIAKQDHHFTQALYCSMHLFALIESQDQAYMNLEQDEIPLTQDIYEDILKTVAQGNRRFCYFAWKNALISIVMGLIVYWGIVYGLDYSWQIAAPCGIIVLLLDLYANGKTNETRYQKKMVKHFERQVDRNLLQINQKYQKQIQNKIRNCHAIDPFK</sequence>
<proteinExistence type="predicted"/>
<feature type="transmembrane region" description="Helical" evidence="1">
    <location>
        <begin position="99"/>
        <end position="121"/>
    </location>
</feature>
<reference evidence="2 3" key="1">
    <citation type="submission" date="2022-06" db="EMBL/GenBank/DDBJ databases">
        <title>Isolation of gut microbiota from human fecal samples.</title>
        <authorList>
            <person name="Pamer E.G."/>
            <person name="Barat B."/>
            <person name="Waligurski E."/>
            <person name="Medina S."/>
            <person name="Paddock L."/>
            <person name="Mostad J."/>
        </authorList>
    </citation>
    <scope>NUCLEOTIDE SEQUENCE [LARGE SCALE GENOMIC DNA]</scope>
    <source>
        <strain evidence="2 3">DFI.6.1</strain>
    </source>
</reference>
<name>A0ABT1SK88_9FIRM</name>
<evidence type="ECO:0000313" key="3">
    <source>
        <dbReference type="Proteomes" id="UP001524435"/>
    </source>
</evidence>
<dbReference type="RefSeq" id="WP_256197609.1">
    <property type="nucleotide sequence ID" value="NZ_CANTYB010000058.1"/>
</dbReference>
<keyword evidence="1" id="KW-0472">Membrane</keyword>